<feature type="compositionally biased region" description="Low complexity" evidence="6">
    <location>
        <begin position="1002"/>
        <end position="1017"/>
    </location>
</feature>
<dbReference type="Gene3D" id="3.30.70.2460">
    <property type="entry name" value="Rad4, beta-hairpin domain BHD3"/>
    <property type="match status" value="1"/>
</dbReference>
<dbReference type="InterPro" id="IPR002931">
    <property type="entry name" value="Transglutaminase-like"/>
</dbReference>
<gene>
    <name evidence="10" type="ORF">CVT26_014531</name>
</gene>
<dbReference type="EMBL" id="NHYE01005431">
    <property type="protein sequence ID" value="PPQ72957.1"/>
    <property type="molecule type" value="Genomic_DNA"/>
</dbReference>
<dbReference type="STRING" id="231916.A0A409W365"/>
<dbReference type="InterPro" id="IPR018326">
    <property type="entry name" value="Rad4_beta-hairpin_dom1"/>
</dbReference>
<feature type="region of interest" description="Disordered" evidence="6">
    <location>
        <begin position="740"/>
        <end position="788"/>
    </location>
</feature>
<feature type="compositionally biased region" description="Polar residues" evidence="6">
    <location>
        <begin position="370"/>
        <end position="382"/>
    </location>
</feature>
<dbReference type="InterPro" id="IPR004583">
    <property type="entry name" value="DNA_repair_Rad4"/>
</dbReference>
<evidence type="ECO:0000259" key="8">
    <source>
        <dbReference type="SMART" id="SM01031"/>
    </source>
</evidence>
<evidence type="ECO:0008006" key="12">
    <source>
        <dbReference type="Google" id="ProtNLM"/>
    </source>
</evidence>
<dbReference type="GO" id="GO:0005737">
    <property type="term" value="C:cytoplasm"/>
    <property type="evidence" value="ECO:0007669"/>
    <property type="project" value="TreeGrafter"/>
</dbReference>
<dbReference type="GO" id="GO:0003697">
    <property type="term" value="F:single-stranded DNA binding"/>
    <property type="evidence" value="ECO:0007669"/>
    <property type="project" value="TreeGrafter"/>
</dbReference>
<feature type="domain" description="Rad4 beta-hairpin" evidence="9">
    <location>
        <begin position="629"/>
        <end position="703"/>
    </location>
</feature>
<dbReference type="PANTHER" id="PTHR12135">
    <property type="entry name" value="DNA REPAIR PROTEIN XP-C / RAD4"/>
    <property type="match status" value="1"/>
</dbReference>
<feature type="compositionally biased region" description="Basic and acidic residues" evidence="6">
    <location>
        <begin position="748"/>
        <end position="765"/>
    </location>
</feature>
<feature type="region of interest" description="Disordered" evidence="6">
    <location>
        <begin position="274"/>
        <end position="310"/>
    </location>
</feature>
<dbReference type="InParanoid" id="A0A409W365"/>
<dbReference type="GO" id="GO:0006289">
    <property type="term" value="P:nucleotide-excision repair"/>
    <property type="evidence" value="ECO:0007669"/>
    <property type="project" value="InterPro"/>
</dbReference>
<evidence type="ECO:0000256" key="1">
    <source>
        <dbReference type="ARBA" id="ARBA00004123"/>
    </source>
</evidence>
<evidence type="ECO:0000259" key="9">
    <source>
        <dbReference type="SMART" id="SM01032"/>
    </source>
</evidence>
<dbReference type="OrthoDB" id="300780at2759"/>
<dbReference type="FunFam" id="3.30.70.2460:FF:000001">
    <property type="entry name" value="DNA repair protein Rad4 family"/>
    <property type="match status" value="1"/>
</dbReference>
<comment type="caution">
    <text evidence="10">The sequence shown here is derived from an EMBL/GenBank/DDBJ whole genome shotgun (WGS) entry which is preliminary data.</text>
</comment>
<dbReference type="Pfam" id="PF01841">
    <property type="entry name" value="Transglut_core"/>
    <property type="match status" value="1"/>
</dbReference>
<keyword evidence="5" id="KW-0539">Nucleus</keyword>
<accession>A0A409W365</accession>
<reference evidence="10 11" key="1">
    <citation type="journal article" date="2018" name="Evol. Lett.">
        <title>Horizontal gene cluster transfer increased hallucinogenic mushroom diversity.</title>
        <authorList>
            <person name="Reynolds H.T."/>
            <person name="Vijayakumar V."/>
            <person name="Gluck-Thaler E."/>
            <person name="Korotkin H.B."/>
            <person name="Matheny P.B."/>
            <person name="Slot J.C."/>
        </authorList>
    </citation>
    <scope>NUCLEOTIDE SEQUENCE [LARGE SCALE GENOMIC DNA]</scope>
    <source>
        <strain evidence="10 11">SRW20</strain>
    </source>
</reference>
<feature type="domain" description="Rad4 beta-hairpin" evidence="7">
    <location>
        <begin position="486"/>
        <end position="540"/>
    </location>
</feature>
<name>A0A409W365_9AGAR</name>
<feature type="region of interest" description="Disordered" evidence="6">
    <location>
        <begin position="369"/>
        <end position="400"/>
    </location>
</feature>
<dbReference type="Pfam" id="PF10404">
    <property type="entry name" value="BHD_2"/>
    <property type="match status" value="1"/>
</dbReference>
<dbReference type="PANTHER" id="PTHR12135:SF0">
    <property type="entry name" value="DNA REPAIR PROTEIN COMPLEMENTING XP-C CELLS"/>
    <property type="match status" value="1"/>
</dbReference>
<keyword evidence="4" id="KW-0234">DNA repair</keyword>
<dbReference type="AlphaFoldDB" id="A0A409W365"/>
<dbReference type="Pfam" id="PF10405">
    <property type="entry name" value="BHD_3"/>
    <property type="match status" value="1"/>
</dbReference>
<feature type="compositionally biased region" description="Basic and acidic residues" evidence="6">
    <location>
        <begin position="1031"/>
        <end position="1045"/>
    </location>
</feature>
<feature type="region of interest" description="Disordered" evidence="6">
    <location>
        <begin position="315"/>
        <end position="334"/>
    </location>
</feature>
<feature type="domain" description="Rad4 beta-hairpin" evidence="8">
    <location>
        <begin position="542"/>
        <end position="622"/>
    </location>
</feature>
<feature type="compositionally biased region" description="Acidic residues" evidence="6">
    <location>
        <begin position="972"/>
        <end position="989"/>
    </location>
</feature>
<dbReference type="GO" id="GO:0006298">
    <property type="term" value="P:mismatch repair"/>
    <property type="evidence" value="ECO:0007669"/>
    <property type="project" value="TreeGrafter"/>
</dbReference>
<dbReference type="SMART" id="SM01031">
    <property type="entry name" value="BHD_2"/>
    <property type="match status" value="1"/>
</dbReference>
<proteinExistence type="inferred from homology"/>
<dbReference type="InterPro" id="IPR018325">
    <property type="entry name" value="Rad4/PNGase_transGLS-fold"/>
</dbReference>
<evidence type="ECO:0000259" key="7">
    <source>
        <dbReference type="SMART" id="SM01030"/>
    </source>
</evidence>
<dbReference type="InterPro" id="IPR018327">
    <property type="entry name" value="BHD_2"/>
</dbReference>
<feature type="region of interest" description="Disordered" evidence="6">
    <location>
        <begin position="874"/>
        <end position="1045"/>
    </location>
</feature>
<evidence type="ECO:0000256" key="5">
    <source>
        <dbReference type="ARBA" id="ARBA00023242"/>
    </source>
</evidence>
<evidence type="ECO:0000256" key="6">
    <source>
        <dbReference type="SAM" id="MobiDB-lite"/>
    </source>
</evidence>
<dbReference type="Gene3D" id="2.20.20.110">
    <property type="entry name" value="Rad4, beta-hairpin domain BHD1"/>
    <property type="match status" value="1"/>
</dbReference>
<sequence length="1045" mass="116057">MSSDVEDNSLLQLESDDESDWEEVEVPEHQPAPLEITINVGPKAASKGDAKKKKGLDHAERLKRIDVHKIHTVALIASARVRNLWINDPLLHARLLSLTPLQLQNAFGLIHKSIIPDQSRRGREFEKAVEQLTDWWTNTFFEVVPEGHIRNRTYDEVQQKLEIRGLHVRDEADPEASLDIELLEDILDEDAETMRSSKSLMKHALMRSGSRDTSAQLFTALCRALGIPARLVVSIQSVPWKASVGKPKPKYEKKLKLKPSEVVVQESDLADVSSSSKWDAMSESGQRLDGAPVPKSEKAKGKQKAKPVVKLRKTKSKGHVLGAGPSRLPSPDPLTTPPVFWTEVFSRPDARWIPVDPIRGLVNKKRSFDPSPSTGAVYTPSNPLMAPLYSSNPPATRRIPQTKVENRMLYVIAFEEDGYARDVTRRYAKDYSSKVAKAQGGSSAPNLAGGGKGRQAWWEKVVKSIERPYRLNRDDLEDQELEAAQLKEGMPTTLNGFKDHPLYVLERHLKQTETIHPPPPATPEVGKFRGESVYPRSAVVSLKTSENWMRNTGRVVKEGEQPMKMVKLRAGTVNKMRELEVLKDELRVAGSETPNGEGASTTGAEIMQGLYAFSQTEPYVPEPVVDGRVPKNSFGNIDLYVPSMLPKGGVHIPFKGTAKIARKLGFDFAEAVTGFEFKKRRAFPVIEGIVVAAENEAAILEAYWEAEREAEEKARLKKEDRVLKHWTRLIQGLRIRQRLQEQYSNKPNTDKDVRPSKKRELVHDQVDDESREETPHNGDDPSDSAGGFLAGADRVVQAFHLPKNTYVVPSPPPAVQHKHKLQKQVEEELETTTAVPEFVTYDLETMDVDSEMELVPIAANGEASHDGQHMPRTMQQMAEDAAAASKHRAENSDAESDRIEEINLSIPPQLSVKGKTPGGFVFPSSSKALKATRSSSTRTRPKASTSKTGAAKTASAGTARKSKRKRTRKADDESDSGEVSDEEDEDGEEEGHKPSPSKRSRASTASTPVATPPSTRTLRPRPSKTPAQIAAEKEREDAYRRAVAR</sequence>
<dbReference type="InterPro" id="IPR038765">
    <property type="entry name" value="Papain-like_cys_pep_sf"/>
</dbReference>
<evidence type="ECO:0000313" key="11">
    <source>
        <dbReference type="Proteomes" id="UP000284706"/>
    </source>
</evidence>
<evidence type="ECO:0000256" key="4">
    <source>
        <dbReference type="ARBA" id="ARBA00023204"/>
    </source>
</evidence>
<evidence type="ECO:0000256" key="2">
    <source>
        <dbReference type="ARBA" id="ARBA00009525"/>
    </source>
</evidence>
<dbReference type="SMART" id="SM01032">
    <property type="entry name" value="BHD_3"/>
    <property type="match status" value="1"/>
</dbReference>
<dbReference type="Proteomes" id="UP000284706">
    <property type="component" value="Unassembled WGS sequence"/>
</dbReference>
<protein>
    <recommendedName>
        <fullName evidence="12">Rad4 beta-hairpin domain-containing protein</fullName>
    </recommendedName>
</protein>
<dbReference type="InterPro" id="IPR042488">
    <property type="entry name" value="Rad4_BHD3_sf"/>
</dbReference>
<dbReference type="SMART" id="SM01030">
    <property type="entry name" value="BHD_1"/>
    <property type="match status" value="1"/>
</dbReference>
<feature type="region of interest" description="Disordered" evidence="6">
    <location>
        <begin position="1"/>
        <end position="55"/>
    </location>
</feature>
<keyword evidence="3" id="KW-0227">DNA damage</keyword>
<dbReference type="Pfam" id="PF03835">
    <property type="entry name" value="Rad4"/>
    <property type="match status" value="1"/>
</dbReference>
<keyword evidence="11" id="KW-1185">Reference proteome</keyword>
<feature type="compositionally biased region" description="Low complexity" evidence="6">
    <location>
        <begin position="942"/>
        <end position="959"/>
    </location>
</feature>
<dbReference type="GO" id="GO:0071942">
    <property type="term" value="C:XPC complex"/>
    <property type="evidence" value="ECO:0007669"/>
    <property type="project" value="TreeGrafter"/>
</dbReference>
<feature type="compositionally biased region" description="Basic and acidic residues" evidence="6">
    <location>
        <begin position="887"/>
        <end position="901"/>
    </location>
</feature>
<dbReference type="GO" id="GO:0000111">
    <property type="term" value="C:nucleotide-excision repair factor 2 complex"/>
    <property type="evidence" value="ECO:0007669"/>
    <property type="project" value="TreeGrafter"/>
</dbReference>
<dbReference type="Gene3D" id="3.90.260.10">
    <property type="entry name" value="Transglutaminase-like"/>
    <property type="match status" value="1"/>
</dbReference>
<dbReference type="FunCoup" id="A0A409W365">
    <property type="interactions" value="82"/>
</dbReference>
<organism evidence="10 11">
    <name type="scientific">Gymnopilus dilepis</name>
    <dbReference type="NCBI Taxonomy" id="231916"/>
    <lineage>
        <taxon>Eukaryota</taxon>
        <taxon>Fungi</taxon>
        <taxon>Dikarya</taxon>
        <taxon>Basidiomycota</taxon>
        <taxon>Agaricomycotina</taxon>
        <taxon>Agaricomycetes</taxon>
        <taxon>Agaricomycetidae</taxon>
        <taxon>Agaricales</taxon>
        <taxon>Agaricineae</taxon>
        <taxon>Hymenogastraceae</taxon>
        <taxon>Gymnopilus</taxon>
    </lineage>
</organism>
<evidence type="ECO:0000256" key="3">
    <source>
        <dbReference type="ARBA" id="ARBA00022763"/>
    </source>
</evidence>
<feature type="compositionally biased region" description="Polar residues" evidence="6">
    <location>
        <begin position="923"/>
        <end position="938"/>
    </location>
</feature>
<dbReference type="Pfam" id="PF10403">
    <property type="entry name" value="BHD_1"/>
    <property type="match status" value="1"/>
</dbReference>
<comment type="subcellular location">
    <subcellularLocation>
        <location evidence="1">Nucleus</location>
    </subcellularLocation>
</comment>
<dbReference type="GO" id="GO:0003684">
    <property type="term" value="F:damaged DNA binding"/>
    <property type="evidence" value="ECO:0007669"/>
    <property type="project" value="InterPro"/>
</dbReference>
<dbReference type="InterPro" id="IPR018328">
    <property type="entry name" value="Rad4_beta-hairpin_dom3"/>
</dbReference>
<feature type="compositionally biased region" description="Acidic residues" evidence="6">
    <location>
        <begin position="14"/>
        <end position="25"/>
    </location>
</feature>
<comment type="similarity">
    <text evidence="2">Belongs to the XPC family.</text>
</comment>
<evidence type="ECO:0000313" key="10">
    <source>
        <dbReference type="EMBL" id="PPQ72957.1"/>
    </source>
</evidence>
<feature type="compositionally biased region" description="Basic residues" evidence="6">
    <location>
        <begin position="301"/>
        <end position="310"/>
    </location>
</feature>
<dbReference type="InterPro" id="IPR036985">
    <property type="entry name" value="Transglutaminase-like_sf"/>
</dbReference>
<dbReference type="SUPFAM" id="SSF54001">
    <property type="entry name" value="Cysteine proteinases"/>
    <property type="match status" value="1"/>
</dbReference>